<feature type="compositionally biased region" description="Low complexity" evidence="1">
    <location>
        <begin position="721"/>
        <end position="737"/>
    </location>
</feature>
<name>F4RBV1_MELLP</name>
<gene>
    <name evidence="2" type="ORF">MELLADRAFT_103596</name>
</gene>
<feature type="region of interest" description="Disordered" evidence="1">
    <location>
        <begin position="720"/>
        <end position="750"/>
    </location>
</feature>
<feature type="compositionally biased region" description="Gly residues" evidence="1">
    <location>
        <begin position="738"/>
        <end position="750"/>
    </location>
</feature>
<dbReference type="RefSeq" id="XP_007406578.1">
    <property type="nucleotide sequence ID" value="XM_007406516.1"/>
</dbReference>
<evidence type="ECO:0000256" key="1">
    <source>
        <dbReference type="SAM" id="MobiDB-lite"/>
    </source>
</evidence>
<dbReference type="HOGENOM" id="CLU_370910_0_0_1"/>
<organism evidence="3">
    <name type="scientific">Melampsora larici-populina (strain 98AG31 / pathotype 3-4-7)</name>
    <name type="common">Poplar leaf rust fungus</name>
    <dbReference type="NCBI Taxonomy" id="747676"/>
    <lineage>
        <taxon>Eukaryota</taxon>
        <taxon>Fungi</taxon>
        <taxon>Dikarya</taxon>
        <taxon>Basidiomycota</taxon>
        <taxon>Pucciniomycotina</taxon>
        <taxon>Pucciniomycetes</taxon>
        <taxon>Pucciniales</taxon>
        <taxon>Melampsoraceae</taxon>
        <taxon>Melampsora</taxon>
    </lineage>
</organism>
<evidence type="ECO:0000313" key="3">
    <source>
        <dbReference type="Proteomes" id="UP000001072"/>
    </source>
</evidence>
<dbReference type="InParanoid" id="F4RBV1"/>
<dbReference type="VEuPathDB" id="FungiDB:MELLADRAFT_103596"/>
<dbReference type="EMBL" id="GL883095">
    <property type="protein sequence ID" value="EGG10277.1"/>
    <property type="molecule type" value="Genomic_DNA"/>
</dbReference>
<dbReference type="KEGG" id="mlr:MELLADRAFT_103596"/>
<dbReference type="AlphaFoldDB" id="F4RBV1"/>
<proteinExistence type="predicted"/>
<protein>
    <submittedName>
        <fullName evidence="2">Uncharacterized protein</fullName>
    </submittedName>
</protein>
<dbReference type="Proteomes" id="UP000001072">
    <property type="component" value="Unassembled WGS sequence"/>
</dbReference>
<accession>F4RBV1</accession>
<reference evidence="3" key="1">
    <citation type="journal article" date="2011" name="Proc. Natl. Acad. Sci. U.S.A.">
        <title>Obligate biotrophy features unraveled by the genomic analysis of rust fungi.</title>
        <authorList>
            <person name="Duplessis S."/>
            <person name="Cuomo C.A."/>
            <person name="Lin Y.-C."/>
            <person name="Aerts A."/>
            <person name="Tisserant E."/>
            <person name="Veneault-Fourrey C."/>
            <person name="Joly D.L."/>
            <person name="Hacquard S."/>
            <person name="Amselem J."/>
            <person name="Cantarel B.L."/>
            <person name="Chiu R."/>
            <person name="Coutinho P.M."/>
            <person name="Feau N."/>
            <person name="Field M."/>
            <person name="Frey P."/>
            <person name="Gelhaye E."/>
            <person name="Goldberg J."/>
            <person name="Grabherr M.G."/>
            <person name="Kodira C.D."/>
            <person name="Kohler A."/>
            <person name="Kuees U."/>
            <person name="Lindquist E.A."/>
            <person name="Lucas S.M."/>
            <person name="Mago R."/>
            <person name="Mauceli E."/>
            <person name="Morin E."/>
            <person name="Murat C."/>
            <person name="Pangilinan J.L."/>
            <person name="Park R."/>
            <person name="Pearson M."/>
            <person name="Quesneville H."/>
            <person name="Rouhier N."/>
            <person name="Sakthikumar S."/>
            <person name="Salamov A.A."/>
            <person name="Schmutz J."/>
            <person name="Selles B."/>
            <person name="Shapiro H."/>
            <person name="Tanguay P."/>
            <person name="Tuskan G.A."/>
            <person name="Henrissat B."/>
            <person name="Van de Peer Y."/>
            <person name="Rouze P."/>
            <person name="Ellis J.G."/>
            <person name="Dodds P.N."/>
            <person name="Schein J.E."/>
            <person name="Zhong S."/>
            <person name="Hamelin R.C."/>
            <person name="Grigoriev I.V."/>
            <person name="Szabo L.J."/>
            <person name="Martin F."/>
        </authorList>
    </citation>
    <scope>NUCLEOTIDE SEQUENCE [LARGE SCALE GENOMIC DNA]</scope>
    <source>
        <strain evidence="3">98AG31 / pathotype 3-4-7</strain>
    </source>
</reference>
<keyword evidence="3" id="KW-1185">Reference proteome</keyword>
<evidence type="ECO:0000313" key="2">
    <source>
        <dbReference type="EMBL" id="EGG10277.1"/>
    </source>
</evidence>
<dbReference type="GeneID" id="18922018"/>
<sequence length="750" mass="84827">MNNSRLFLLGKTLYLSYIPFFCLAFHDLGTKVSGGKATRGRFYDPFGSPSLFPQSSPKRDGVGSAQAPGFSFEYSPPTDLTQDARFDEISPRRKDYDTEESWLERRPSGEEFQAQLTALVSEKKKQTLKNGKQDTKASLIIKAKNVNLPSKTDEQKHVQRVESPISRIRPYASQSGNRICEISEVCQMKNKPTVQYGSAESIKPPESVGSAKVLDSAGEQAGQTGVQMSYTEATKNGHGGETALEFLPTTVDLSNQTKMHSNPYKTSDTHSKSFKRWARTVRANDKLGMVSKQETKVVQSLVRRHMRLLLCRETKFSPIPPSLSAAEQEGLIERFPENTLLPHGAAELMIMTTDFVKTGCHMKKEDQDEIEKDLKRWGLRRFSMNWGSDMNDRCNILGREFFWVSFYRSIKNRVYKFRINPDLLRRQIILPAFDAEFKQLSSMYRDQCSSAEILGYHAMVHDKQMACKEYADFLGRSGVSQEIVAIFQPRNFHIMGNQLEVTVVEGDKSFIEVHVAIPRWWSDKAKALIELIESRVHSHVTSQNDFPALSRWQRKYFITCSTDYGVIPRHLPADLYSTEFKDSLLPTELEDLKMKPDLLPPAKHMAEIFPADLDEAVFHPFGAPFNQYYPSDDELSSDELIDSESEDELQPSPEIKRIEEDFKIQVEALKEDIQTSKSTFARFQTEINTSIPLRLEELNNAKIEIADLNKKIIEIQAQLNSGSSDSGSQEQDVIVGGDLVGESGGGSVDV</sequence>